<dbReference type="NCBIfam" id="TIGR03646">
    <property type="entry name" value="YtoQ_fam"/>
    <property type="match status" value="1"/>
</dbReference>
<organism evidence="1 2">
    <name type="scientific">Cyclotella atomus</name>
    <dbReference type="NCBI Taxonomy" id="382360"/>
    <lineage>
        <taxon>Eukaryota</taxon>
        <taxon>Sar</taxon>
        <taxon>Stramenopiles</taxon>
        <taxon>Ochrophyta</taxon>
        <taxon>Bacillariophyta</taxon>
        <taxon>Coscinodiscophyceae</taxon>
        <taxon>Thalassiosirophycidae</taxon>
        <taxon>Stephanodiscales</taxon>
        <taxon>Stephanodiscaceae</taxon>
        <taxon>Cyclotella</taxon>
    </lineage>
</organism>
<dbReference type="InterPro" id="IPR019884">
    <property type="entry name" value="YtoQ_family_protein"/>
</dbReference>
<dbReference type="Gene3D" id="3.40.50.450">
    <property type="match status" value="1"/>
</dbReference>
<evidence type="ECO:0000313" key="2">
    <source>
        <dbReference type="Proteomes" id="UP001530400"/>
    </source>
</evidence>
<proteinExistence type="predicted"/>
<accession>A0ABD3NNG6</accession>
<reference evidence="1 2" key="1">
    <citation type="submission" date="2024-10" db="EMBL/GenBank/DDBJ databases">
        <title>Updated reference genomes for cyclostephanoid diatoms.</title>
        <authorList>
            <person name="Roberts W.R."/>
            <person name="Alverson A.J."/>
        </authorList>
    </citation>
    <scope>NUCLEOTIDE SEQUENCE [LARGE SCALE GENOMIC DNA]</scope>
    <source>
        <strain evidence="1 2">AJA010-31</strain>
    </source>
</reference>
<evidence type="ECO:0008006" key="3">
    <source>
        <dbReference type="Google" id="ProtNLM"/>
    </source>
</evidence>
<protein>
    <recommendedName>
        <fullName evidence="3">YtoQ family protein</fullName>
    </recommendedName>
</protein>
<dbReference type="EMBL" id="JALLPJ020001090">
    <property type="protein sequence ID" value="KAL3776617.1"/>
    <property type="molecule type" value="Genomic_DNA"/>
</dbReference>
<keyword evidence="2" id="KW-1185">Reference proteome</keyword>
<sequence>MFINTALRSKSTLVKRAFSSTPEKVWNVYLSGEIHSDWRQVIADGVQSKALPVKLTSPNTSHEDSDDCGAIILGMEEKRPNWDKIGASMNGIRTQNLIKDADIVVVRFGEKYRQWNAAFDAGYAAALNKSIITLHPPNISHMLKEVNASASVVCEDAEQVVDTLAYVIRGELPKPRDGDDFVPIADRLGAGNPNP</sequence>
<dbReference type="AlphaFoldDB" id="A0ABD3NNG6"/>
<comment type="caution">
    <text evidence="1">The sequence shown here is derived from an EMBL/GenBank/DDBJ whole genome shotgun (WGS) entry which is preliminary data.</text>
</comment>
<dbReference type="Pfam" id="PF11071">
    <property type="entry name" value="Nuc_deoxyri_tr3"/>
    <property type="match status" value="1"/>
</dbReference>
<evidence type="ECO:0000313" key="1">
    <source>
        <dbReference type="EMBL" id="KAL3776617.1"/>
    </source>
</evidence>
<dbReference type="Proteomes" id="UP001530400">
    <property type="component" value="Unassembled WGS sequence"/>
</dbReference>
<gene>
    <name evidence="1" type="ORF">ACHAWO_012249</name>
</gene>
<name>A0ABD3NNG6_9STRA</name>